<dbReference type="EMBL" id="BAAANY010000011">
    <property type="protein sequence ID" value="GAA1683562.1"/>
    <property type="molecule type" value="Genomic_DNA"/>
</dbReference>
<protein>
    <recommendedName>
        <fullName evidence="1">Low molecular weight protein antigen 6 PH domain-containing protein</fullName>
    </recommendedName>
</protein>
<accession>A0ABN2H899</accession>
<organism evidence="2 3">
    <name type="scientific">Fodinicola feengrottensis</name>
    <dbReference type="NCBI Taxonomy" id="435914"/>
    <lineage>
        <taxon>Bacteria</taxon>
        <taxon>Bacillati</taxon>
        <taxon>Actinomycetota</taxon>
        <taxon>Actinomycetes</taxon>
        <taxon>Mycobacteriales</taxon>
        <taxon>Fodinicola</taxon>
    </lineage>
</organism>
<reference evidence="2 3" key="1">
    <citation type="journal article" date="2019" name="Int. J. Syst. Evol. Microbiol.">
        <title>The Global Catalogue of Microorganisms (GCM) 10K type strain sequencing project: providing services to taxonomists for standard genome sequencing and annotation.</title>
        <authorList>
            <consortium name="The Broad Institute Genomics Platform"/>
            <consortium name="The Broad Institute Genome Sequencing Center for Infectious Disease"/>
            <person name="Wu L."/>
            <person name="Ma J."/>
        </authorList>
    </citation>
    <scope>NUCLEOTIDE SEQUENCE [LARGE SCALE GENOMIC DNA]</scope>
    <source>
        <strain evidence="2 3">JCM 14718</strain>
    </source>
</reference>
<evidence type="ECO:0000313" key="3">
    <source>
        <dbReference type="Proteomes" id="UP001500618"/>
    </source>
</evidence>
<dbReference type="Pfam" id="PF10756">
    <property type="entry name" value="bPH_6"/>
    <property type="match status" value="1"/>
</dbReference>
<dbReference type="InterPro" id="IPR019692">
    <property type="entry name" value="CFP-6_PH"/>
</dbReference>
<evidence type="ECO:0000259" key="1">
    <source>
        <dbReference type="Pfam" id="PF10756"/>
    </source>
</evidence>
<evidence type="ECO:0000313" key="2">
    <source>
        <dbReference type="EMBL" id="GAA1683562.1"/>
    </source>
</evidence>
<sequence length="123" mass="13221">MARHPEIVKFRQPVAVPIAAAVALFGSAAAVAQVWWTTPIMLIPLALLIYGLRTGVDVSPSGIRVRSAVTTRSFAWSEVAGFITDRRRVSLKLTDGRLVRFPAVQSADLPRLLAAGKQDLAAS</sequence>
<gene>
    <name evidence="2" type="ORF">GCM10009765_35950</name>
</gene>
<dbReference type="Proteomes" id="UP001500618">
    <property type="component" value="Unassembled WGS sequence"/>
</dbReference>
<keyword evidence="3" id="KW-1185">Reference proteome</keyword>
<name>A0ABN2H899_9ACTN</name>
<dbReference type="RefSeq" id="WP_344311382.1">
    <property type="nucleotide sequence ID" value="NZ_BAAANY010000011.1"/>
</dbReference>
<comment type="caution">
    <text evidence="2">The sequence shown here is derived from an EMBL/GenBank/DDBJ whole genome shotgun (WGS) entry which is preliminary data.</text>
</comment>
<proteinExistence type="predicted"/>
<feature type="domain" description="Low molecular weight protein antigen 6 PH" evidence="1">
    <location>
        <begin position="53"/>
        <end position="119"/>
    </location>
</feature>